<dbReference type="EMBL" id="BMXB01000001">
    <property type="protein sequence ID" value="GHA24820.1"/>
    <property type="molecule type" value="Genomic_DNA"/>
</dbReference>
<name>A0A918S5B5_9FLAO</name>
<evidence type="ECO:0000256" key="4">
    <source>
        <dbReference type="ARBA" id="ARBA00023172"/>
    </source>
</evidence>
<evidence type="ECO:0000259" key="6">
    <source>
        <dbReference type="PROSITE" id="PS51898"/>
    </source>
</evidence>
<evidence type="ECO:0000256" key="1">
    <source>
        <dbReference type="ARBA" id="ARBA00022829"/>
    </source>
</evidence>
<dbReference type="Gene3D" id="1.10.443.10">
    <property type="entry name" value="Intergrase catalytic core"/>
    <property type="match status" value="1"/>
</dbReference>
<evidence type="ECO:0000313" key="8">
    <source>
        <dbReference type="EMBL" id="GHA24820.1"/>
    </source>
</evidence>
<organism evidence="8 9">
    <name type="scientific">Salinimicrobium marinum</name>
    <dbReference type="NCBI Taxonomy" id="680283"/>
    <lineage>
        <taxon>Bacteria</taxon>
        <taxon>Pseudomonadati</taxon>
        <taxon>Bacteroidota</taxon>
        <taxon>Flavobacteriia</taxon>
        <taxon>Flavobacteriales</taxon>
        <taxon>Flavobacteriaceae</taxon>
        <taxon>Salinimicrobium</taxon>
    </lineage>
</organism>
<keyword evidence="4" id="KW-0233">DNA recombination</keyword>
<gene>
    <name evidence="8" type="ORF">GCM10007103_02570</name>
</gene>
<evidence type="ECO:0000313" key="9">
    <source>
        <dbReference type="Proteomes" id="UP000610456"/>
    </source>
</evidence>
<proteinExistence type="predicted"/>
<accession>A0A918S5B5</accession>
<reference evidence="8" key="1">
    <citation type="journal article" date="2014" name="Int. J. Syst. Evol. Microbiol.">
        <title>Complete genome sequence of Corynebacterium casei LMG S-19264T (=DSM 44701T), isolated from a smear-ripened cheese.</title>
        <authorList>
            <consortium name="US DOE Joint Genome Institute (JGI-PGF)"/>
            <person name="Walter F."/>
            <person name="Albersmeier A."/>
            <person name="Kalinowski J."/>
            <person name="Ruckert C."/>
        </authorList>
    </citation>
    <scope>NUCLEOTIDE SEQUENCE</scope>
    <source>
        <strain evidence="8">KCTC 12719</strain>
    </source>
</reference>
<feature type="domain" description="Core-binding (CB)" evidence="7">
    <location>
        <begin position="4"/>
        <end position="87"/>
    </location>
</feature>
<dbReference type="PROSITE" id="PS51898">
    <property type="entry name" value="TYR_RECOMBINASE"/>
    <property type="match status" value="1"/>
</dbReference>
<evidence type="ECO:0008006" key="10">
    <source>
        <dbReference type="Google" id="ProtNLM"/>
    </source>
</evidence>
<dbReference type="InterPro" id="IPR011010">
    <property type="entry name" value="DNA_brk_join_enz"/>
</dbReference>
<keyword evidence="2" id="KW-0229">DNA integration</keyword>
<keyword evidence="9" id="KW-1185">Reference proteome</keyword>
<keyword evidence="1" id="KW-0159">Chromosome partition</keyword>
<dbReference type="GO" id="GO:0006310">
    <property type="term" value="P:DNA recombination"/>
    <property type="evidence" value="ECO:0007669"/>
    <property type="project" value="UniProtKB-KW"/>
</dbReference>
<dbReference type="Pfam" id="PF02899">
    <property type="entry name" value="Phage_int_SAM_1"/>
    <property type="match status" value="1"/>
</dbReference>
<evidence type="ECO:0000256" key="5">
    <source>
        <dbReference type="PROSITE-ProRule" id="PRU01248"/>
    </source>
</evidence>
<dbReference type="Pfam" id="PF00589">
    <property type="entry name" value="Phage_integrase"/>
    <property type="match status" value="1"/>
</dbReference>
<comment type="caution">
    <text evidence="8">The sequence shown here is derived from an EMBL/GenBank/DDBJ whole genome shotgun (WGS) entry which is preliminary data.</text>
</comment>
<dbReference type="InterPro" id="IPR010998">
    <property type="entry name" value="Integrase_recombinase_N"/>
</dbReference>
<dbReference type="Proteomes" id="UP000610456">
    <property type="component" value="Unassembled WGS sequence"/>
</dbReference>
<keyword evidence="3 5" id="KW-0238">DNA-binding</keyword>
<dbReference type="PANTHER" id="PTHR30349:SF81">
    <property type="entry name" value="TYROSINE RECOMBINASE XERC"/>
    <property type="match status" value="1"/>
</dbReference>
<dbReference type="PROSITE" id="PS51900">
    <property type="entry name" value="CB"/>
    <property type="match status" value="1"/>
</dbReference>
<dbReference type="AlphaFoldDB" id="A0A918S5B5"/>
<sequence length="315" mass="36150">MLLTDYSEAIAKFLDYKRVEERLSTIRLHCYKRCLFRFLEYCNDNKVHAVRDIDLALLLQYINTLDCGKTVIVPVLSTLRGFMKYLFEQKLLAADYSNGIPKYRIIGQPKLPSTYSKEEIEKLVASVERSSPIGKRNYAIILLAARLGLRASDIARLKFANLHWETSTIEIEQVKTGKELILPLLPDVGNAIIDYLKYGRAKSEEACIFLSERPPYSYFTSSNVVTHVVQRAFRKAGIIIKGRRFGPHSLRHSLGFRMLQESTMLPVISEVLGHKSTESTRYYLRIDLKSMQQCMLEVPSVSPDFYLQKGGVFYD</sequence>
<dbReference type="InterPro" id="IPR044068">
    <property type="entry name" value="CB"/>
</dbReference>
<dbReference type="GO" id="GO:0007059">
    <property type="term" value="P:chromosome segregation"/>
    <property type="evidence" value="ECO:0007669"/>
    <property type="project" value="UniProtKB-KW"/>
</dbReference>
<dbReference type="InterPro" id="IPR004107">
    <property type="entry name" value="Integrase_SAM-like_N"/>
</dbReference>
<dbReference type="PANTHER" id="PTHR30349">
    <property type="entry name" value="PHAGE INTEGRASE-RELATED"/>
    <property type="match status" value="1"/>
</dbReference>
<evidence type="ECO:0000256" key="3">
    <source>
        <dbReference type="ARBA" id="ARBA00023125"/>
    </source>
</evidence>
<evidence type="ECO:0000256" key="2">
    <source>
        <dbReference type="ARBA" id="ARBA00022908"/>
    </source>
</evidence>
<dbReference type="GO" id="GO:0003677">
    <property type="term" value="F:DNA binding"/>
    <property type="evidence" value="ECO:0007669"/>
    <property type="project" value="UniProtKB-UniRule"/>
</dbReference>
<evidence type="ECO:0000259" key="7">
    <source>
        <dbReference type="PROSITE" id="PS51900"/>
    </source>
</evidence>
<dbReference type="GO" id="GO:0015074">
    <property type="term" value="P:DNA integration"/>
    <property type="evidence" value="ECO:0007669"/>
    <property type="project" value="UniProtKB-KW"/>
</dbReference>
<dbReference type="InterPro" id="IPR050090">
    <property type="entry name" value="Tyrosine_recombinase_XerCD"/>
</dbReference>
<reference evidence="8" key="2">
    <citation type="submission" date="2020-09" db="EMBL/GenBank/DDBJ databases">
        <authorList>
            <person name="Sun Q."/>
            <person name="Kim S."/>
        </authorList>
    </citation>
    <scope>NUCLEOTIDE SEQUENCE</scope>
    <source>
        <strain evidence="8">KCTC 12719</strain>
    </source>
</reference>
<protein>
    <recommendedName>
        <fullName evidence="10">Site-specific recombinase XerD</fullName>
    </recommendedName>
</protein>
<dbReference type="InterPro" id="IPR002104">
    <property type="entry name" value="Integrase_catalytic"/>
</dbReference>
<feature type="domain" description="Tyr recombinase" evidence="6">
    <location>
        <begin position="110"/>
        <end position="296"/>
    </location>
</feature>
<dbReference type="SUPFAM" id="SSF56349">
    <property type="entry name" value="DNA breaking-rejoining enzymes"/>
    <property type="match status" value="1"/>
</dbReference>
<dbReference type="InterPro" id="IPR013762">
    <property type="entry name" value="Integrase-like_cat_sf"/>
</dbReference>
<dbReference type="CDD" id="cd01188">
    <property type="entry name" value="INT_RitA_C_like"/>
    <property type="match status" value="1"/>
</dbReference>
<dbReference type="Gene3D" id="1.10.150.130">
    <property type="match status" value="1"/>
</dbReference>